<dbReference type="EMBL" id="CP072110">
    <property type="protein sequence ID" value="QTH64015.1"/>
    <property type="molecule type" value="Genomic_DNA"/>
</dbReference>
<keyword evidence="8" id="KW-1185">Reference proteome</keyword>
<dbReference type="GO" id="GO:0003700">
    <property type="term" value="F:DNA-binding transcription factor activity"/>
    <property type="evidence" value="ECO:0007669"/>
    <property type="project" value="InterPro"/>
</dbReference>
<protein>
    <submittedName>
        <fullName evidence="7">MarR family transcriptional regulator</fullName>
    </submittedName>
</protein>
<keyword evidence="3" id="KW-0805">Transcription regulation</keyword>
<evidence type="ECO:0000259" key="6">
    <source>
        <dbReference type="PROSITE" id="PS50995"/>
    </source>
</evidence>
<dbReference type="PROSITE" id="PS50995">
    <property type="entry name" value="HTH_MARR_2"/>
    <property type="match status" value="1"/>
</dbReference>
<keyword evidence="4" id="KW-0238">DNA-binding</keyword>
<keyword evidence="5" id="KW-0804">Transcription</keyword>
<dbReference type="Pfam" id="PF22381">
    <property type="entry name" value="Staph_reg_Sar_Rot"/>
    <property type="match status" value="1"/>
</dbReference>
<evidence type="ECO:0000313" key="7">
    <source>
        <dbReference type="EMBL" id="QTH64015.1"/>
    </source>
</evidence>
<dbReference type="PANTHER" id="PTHR33164:SF100">
    <property type="entry name" value="OSPR"/>
    <property type="match status" value="1"/>
</dbReference>
<dbReference type="InterPro" id="IPR036388">
    <property type="entry name" value="WH-like_DNA-bd_sf"/>
</dbReference>
<accession>A0A975DE76</accession>
<dbReference type="RefSeq" id="WP_208832070.1">
    <property type="nucleotide sequence ID" value="NZ_CP072110.1"/>
</dbReference>
<keyword evidence="2" id="KW-0963">Cytoplasm</keyword>
<sequence>MKDSTRCDDVEEKSLQIENQVCFSLYSASNALIRAYKPLLKELDLTYLQYMTMMVLWQSSPITVKQIGDKLHLDSGTLTPLLKRLQDKGMVNKVRSEKDERKVFLHLTEQGIKLKAKAKSVPHALMCKVNMSVEHALQLKALSDLLLKQLTT</sequence>
<evidence type="ECO:0000256" key="4">
    <source>
        <dbReference type="ARBA" id="ARBA00023125"/>
    </source>
</evidence>
<dbReference type="GO" id="GO:0005737">
    <property type="term" value="C:cytoplasm"/>
    <property type="evidence" value="ECO:0007669"/>
    <property type="project" value="UniProtKB-SubCell"/>
</dbReference>
<dbReference type="SUPFAM" id="SSF46785">
    <property type="entry name" value="Winged helix' DNA-binding domain"/>
    <property type="match status" value="1"/>
</dbReference>
<dbReference type="FunFam" id="1.10.10.10:FF:000163">
    <property type="entry name" value="MarR family transcriptional regulator"/>
    <property type="match status" value="1"/>
</dbReference>
<dbReference type="InterPro" id="IPR036390">
    <property type="entry name" value="WH_DNA-bd_sf"/>
</dbReference>
<reference evidence="7" key="1">
    <citation type="submission" date="2021-03" db="EMBL/GenBank/DDBJ databases">
        <title>Description of Psychrosphaera ytuae sp. nov. isolated from deep sea sediment of South China Sea.</title>
        <authorList>
            <person name="Zhang J."/>
            <person name="Xu X.-D."/>
        </authorList>
    </citation>
    <scope>NUCLEOTIDE SEQUENCE</scope>
    <source>
        <strain evidence="7">MTZ26</strain>
    </source>
</reference>
<name>A0A975DE76_9GAMM</name>
<dbReference type="GO" id="GO:0006950">
    <property type="term" value="P:response to stress"/>
    <property type="evidence" value="ECO:0007669"/>
    <property type="project" value="TreeGrafter"/>
</dbReference>
<evidence type="ECO:0000256" key="1">
    <source>
        <dbReference type="ARBA" id="ARBA00004496"/>
    </source>
</evidence>
<feature type="domain" description="HTH marR-type" evidence="6">
    <location>
        <begin position="18"/>
        <end position="151"/>
    </location>
</feature>
<evidence type="ECO:0000256" key="3">
    <source>
        <dbReference type="ARBA" id="ARBA00023015"/>
    </source>
</evidence>
<dbReference type="InterPro" id="IPR000835">
    <property type="entry name" value="HTH_MarR-typ"/>
</dbReference>
<dbReference type="PANTHER" id="PTHR33164">
    <property type="entry name" value="TRANSCRIPTIONAL REGULATOR, MARR FAMILY"/>
    <property type="match status" value="1"/>
</dbReference>
<dbReference type="KEGG" id="psym:J1N51_00510"/>
<dbReference type="AlphaFoldDB" id="A0A975DE76"/>
<organism evidence="7 8">
    <name type="scientific">Psychrosphaera ytuae</name>
    <dbReference type="NCBI Taxonomy" id="2820710"/>
    <lineage>
        <taxon>Bacteria</taxon>
        <taxon>Pseudomonadati</taxon>
        <taxon>Pseudomonadota</taxon>
        <taxon>Gammaproteobacteria</taxon>
        <taxon>Alteromonadales</taxon>
        <taxon>Pseudoalteromonadaceae</taxon>
        <taxon>Psychrosphaera</taxon>
    </lineage>
</organism>
<dbReference type="SMART" id="SM00347">
    <property type="entry name" value="HTH_MARR"/>
    <property type="match status" value="1"/>
</dbReference>
<dbReference type="InterPro" id="IPR055166">
    <property type="entry name" value="Transc_reg_Sar_Rot_HTH"/>
</dbReference>
<dbReference type="Gene3D" id="1.10.10.10">
    <property type="entry name" value="Winged helix-like DNA-binding domain superfamily/Winged helix DNA-binding domain"/>
    <property type="match status" value="1"/>
</dbReference>
<gene>
    <name evidence="7" type="ORF">J1N51_00510</name>
</gene>
<evidence type="ECO:0000256" key="5">
    <source>
        <dbReference type="ARBA" id="ARBA00023163"/>
    </source>
</evidence>
<comment type="subcellular location">
    <subcellularLocation>
        <location evidence="1">Cytoplasm</location>
    </subcellularLocation>
</comment>
<dbReference type="GO" id="GO:0003677">
    <property type="term" value="F:DNA binding"/>
    <property type="evidence" value="ECO:0007669"/>
    <property type="project" value="UniProtKB-KW"/>
</dbReference>
<dbReference type="Proteomes" id="UP000682739">
    <property type="component" value="Chromosome"/>
</dbReference>
<evidence type="ECO:0000256" key="2">
    <source>
        <dbReference type="ARBA" id="ARBA00022490"/>
    </source>
</evidence>
<dbReference type="InterPro" id="IPR039422">
    <property type="entry name" value="MarR/SlyA-like"/>
</dbReference>
<evidence type="ECO:0000313" key="8">
    <source>
        <dbReference type="Proteomes" id="UP000682739"/>
    </source>
</evidence>
<proteinExistence type="predicted"/>
<dbReference type="PRINTS" id="PR00598">
    <property type="entry name" value="HTHMARR"/>
</dbReference>